<dbReference type="PROSITE" id="PS51257">
    <property type="entry name" value="PROKAR_LIPOPROTEIN"/>
    <property type="match status" value="1"/>
</dbReference>
<organism evidence="6 7">
    <name type="scientific">Flavobacterium covae</name>
    <dbReference type="NCBI Taxonomy" id="2906076"/>
    <lineage>
        <taxon>Bacteria</taxon>
        <taxon>Pseudomonadati</taxon>
        <taxon>Bacteroidota</taxon>
        <taxon>Flavobacteriia</taxon>
        <taxon>Flavobacteriales</taxon>
        <taxon>Flavobacteriaceae</taxon>
        <taxon>Flavobacterium</taxon>
    </lineage>
</organism>
<dbReference type="Gene3D" id="1.10.760.10">
    <property type="entry name" value="Cytochrome c-like domain"/>
    <property type="match status" value="1"/>
</dbReference>
<keyword evidence="7" id="KW-1185">Reference proteome</keyword>
<dbReference type="RefSeq" id="WP_060382753.1">
    <property type="nucleotide sequence ID" value="NZ_CP013992.1"/>
</dbReference>
<evidence type="ECO:0000256" key="1">
    <source>
        <dbReference type="ARBA" id="ARBA00022617"/>
    </source>
</evidence>
<dbReference type="PROSITE" id="PS51007">
    <property type="entry name" value="CYTC"/>
    <property type="match status" value="1"/>
</dbReference>
<keyword evidence="3 4" id="KW-0408">Iron</keyword>
<name>A0ABW8PJK8_9FLAO</name>
<reference evidence="6 7" key="1">
    <citation type="submission" date="2024-02" db="EMBL/GenBank/DDBJ databases">
        <title>Comparative Genomic Analysis of Flavobacterium Species Causing Columnaris Disease of Freshwater Fish in Thailand: Insights into Virulence and Resistance Mechanisms.</title>
        <authorList>
            <person name="Nguyen D."/>
            <person name="Chokmangmeepisarn P."/>
            <person name="Khianchaikhan K."/>
            <person name="Morishita M."/>
            <person name="Bunnoy A."/>
            <person name="Rodkhum C."/>
        </authorList>
    </citation>
    <scope>NUCLEOTIDE SEQUENCE [LARGE SCALE GENOMIC DNA]</scope>
    <source>
        <strain evidence="6 7">PCBSB2203</strain>
    </source>
</reference>
<dbReference type="EMBL" id="JAZHOJ010000041">
    <property type="protein sequence ID" value="MFK7004757.1"/>
    <property type="molecule type" value="Genomic_DNA"/>
</dbReference>
<feature type="domain" description="Cytochrome c" evidence="5">
    <location>
        <begin position="42"/>
        <end position="101"/>
    </location>
</feature>
<dbReference type="Proteomes" id="UP001621713">
    <property type="component" value="Unassembled WGS sequence"/>
</dbReference>
<evidence type="ECO:0000313" key="7">
    <source>
        <dbReference type="Proteomes" id="UP001621713"/>
    </source>
</evidence>
<sequence>MLDKKIIGAIVLGSVLFSCSKKAIAPTTSVESKTEVVKELPAEIAEGKSLYENNCAKCHKLFPASKHDKAGWAKTVDRMTPKAKITDEQKTLVYNYLTYGM</sequence>
<accession>A0ABW8PJK8</accession>
<keyword evidence="2 4" id="KW-0479">Metal-binding</keyword>
<evidence type="ECO:0000256" key="4">
    <source>
        <dbReference type="PROSITE-ProRule" id="PRU00433"/>
    </source>
</evidence>
<gene>
    <name evidence="6" type="ORF">V3467_13005</name>
</gene>
<dbReference type="SUPFAM" id="SSF46626">
    <property type="entry name" value="Cytochrome c"/>
    <property type="match status" value="1"/>
</dbReference>
<dbReference type="InterPro" id="IPR036909">
    <property type="entry name" value="Cyt_c-like_dom_sf"/>
</dbReference>
<dbReference type="InterPro" id="IPR009056">
    <property type="entry name" value="Cyt_c-like_dom"/>
</dbReference>
<comment type="caution">
    <text evidence="6">The sequence shown here is derived from an EMBL/GenBank/DDBJ whole genome shotgun (WGS) entry which is preliminary data.</text>
</comment>
<protein>
    <submittedName>
        <fullName evidence="6">Cytochrome c</fullName>
    </submittedName>
</protein>
<keyword evidence="1 4" id="KW-0349">Heme</keyword>
<evidence type="ECO:0000256" key="2">
    <source>
        <dbReference type="ARBA" id="ARBA00022723"/>
    </source>
</evidence>
<evidence type="ECO:0000259" key="5">
    <source>
        <dbReference type="PROSITE" id="PS51007"/>
    </source>
</evidence>
<dbReference type="GeneID" id="96789675"/>
<evidence type="ECO:0000256" key="3">
    <source>
        <dbReference type="ARBA" id="ARBA00023004"/>
    </source>
</evidence>
<evidence type="ECO:0000313" key="6">
    <source>
        <dbReference type="EMBL" id="MFK7004757.1"/>
    </source>
</evidence>
<proteinExistence type="predicted"/>